<dbReference type="PANTHER" id="PTHR43169">
    <property type="entry name" value="EXSB FAMILY PROTEIN"/>
    <property type="match status" value="1"/>
</dbReference>
<dbReference type="CDD" id="cd01990">
    <property type="entry name" value="LarE-like"/>
    <property type="match status" value="1"/>
</dbReference>
<dbReference type="PATRIC" id="fig|284581.3.peg.3074"/>
<evidence type="ECO:0000259" key="2">
    <source>
        <dbReference type="Pfam" id="PF02540"/>
    </source>
</evidence>
<dbReference type="STRING" id="284581.AMD01_17810"/>
<keyword evidence="4" id="KW-1185">Reference proteome</keyword>
<feature type="domain" description="NAD/GMP synthase" evidence="2">
    <location>
        <begin position="3"/>
        <end position="80"/>
    </location>
</feature>
<comment type="caution">
    <text evidence="3">The sequence shown here is derived from an EMBL/GenBank/DDBJ whole genome shotgun (WGS) entry which is preliminary data.</text>
</comment>
<protein>
    <submittedName>
        <fullName evidence="3">ATP-utilizing protein</fullName>
    </submittedName>
</protein>
<dbReference type="AlphaFoldDB" id="A0A0M0KX87"/>
<dbReference type="SUPFAM" id="SSF52402">
    <property type="entry name" value="Adenine nucleotide alpha hydrolases-like"/>
    <property type="match status" value="1"/>
</dbReference>
<sequence length="267" mass="30569">MVKDKCKRLKDILREMERVVVAFSGGVDSTFLLKVAYDVLGKDNVLAVTANSETYPQRELEEAKILADWIGVQHQVIETSELSIPGYTENDQNRCYFCKNSLFEHVVPIMKEKGYHNVIYGLIADDMNEHRPGMRAAQEHGVRGPLQEAQLFKDEIRALSKELEIPTWNKPSFACLSSRIAYGEEITQEKLTKVEKSEEYLRNLGVRQVRVRTHEEIARIEVEPTDMSLVLANHDDIMNQLQQFGYKFVTLDLQGYKSGSMNKVLSI</sequence>
<dbReference type="GO" id="GO:0006163">
    <property type="term" value="P:purine nucleotide metabolic process"/>
    <property type="evidence" value="ECO:0007669"/>
    <property type="project" value="UniProtKB-ARBA"/>
</dbReference>
<evidence type="ECO:0000313" key="4">
    <source>
        <dbReference type="Proteomes" id="UP000037558"/>
    </source>
</evidence>
<dbReference type="InterPro" id="IPR014729">
    <property type="entry name" value="Rossmann-like_a/b/a_fold"/>
</dbReference>
<dbReference type="EMBL" id="LILC01000023">
    <property type="protein sequence ID" value="KOO42988.1"/>
    <property type="molecule type" value="Genomic_DNA"/>
</dbReference>
<dbReference type="NCBIfam" id="TIGR00268">
    <property type="entry name" value="ATP-dependent sacrificial sulfur transferase LarE"/>
    <property type="match status" value="1"/>
</dbReference>
<dbReference type="InterPro" id="IPR052188">
    <property type="entry name" value="Ni-pincer_cofactor_biosynth"/>
</dbReference>
<dbReference type="Proteomes" id="UP000037558">
    <property type="component" value="Unassembled WGS sequence"/>
</dbReference>
<feature type="active site" description="Nucleophile and sulfur donor" evidence="1">
    <location>
        <position position="175"/>
    </location>
</feature>
<evidence type="ECO:0000256" key="1">
    <source>
        <dbReference type="PIRSR" id="PIRSR006661-1"/>
    </source>
</evidence>
<evidence type="ECO:0000313" key="3">
    <source>
        <dbReference type="EMBL" id="KOO42988.1"/>
    </source>
</evidence>
<dbReference type="PANTHER" id="PTHR43169:SF2">
    <property type="entry name" value="NAD_GMP SYNTHASE DOMAIN-CONTAINING PROTEIN"/>
    <property type="match status" value="1"/>
</dbReference>
<dbReference type="InterPro" id="IPR022310">
    <property type="entry name" value="NAD/GMP_synthase"/>
</dbReference>
<dbReference type="OrthoDB" id="9776919at2"/>
<dbReference type="Gene3D" id="3.40.50.620">
    <property type="entry name" value="HUPs"/>
    <property type="match status" value="1"/>
</dbReference>
<dbReference type="InterPro" id="IPR005232">
    <property type="entry name" value="LarE"/>
</dbReference>
<accession>A0A0M0KX87</accession>
<organism evidence="3 4">
    <name type="scientific">Priestia koreensis</name>
    <dbReference type="NCBI Taxonomy" id="284581"/>
    <lineage>
        <taxon>Bacteria</taxon>
        <taxon>Bacillati</taxon>
        <taxon>Bacillota</taxon>
        <taxon>Bacilli</taxon>
        <taxon>Bacillales</taxon>
        <taxon>Bacillaceae</taxon>
        <taxon>Priestia</taxon>
    </lineage>
</organism>
<dbReference type="GO" id="GO:0016783">
    <property type="term" value="F:sulfurtransferase activity"/>
    <property type="evidence" value="ECO:0007669"/>
    <property type="project" value="InterPro"/>
</dbReference>
<dbReference type="Pfam" id="PF02540">
    <property type="entry name" value="NAD_synthase"/>
    <property type="match status" value="1"/>
</dbReference>
<reference evidence="4" key="1">
    <citation type="submission" date="2015-08" db="EMBL/GenBank/DDBJ databases">
        <title>Fjat-14210 dsm16467.</title>
        <authorList>
            <person name="Liu B."/>
            <person name="Wang J."/>
            <person name="Zhu Y."/>
            <person name="Liu G."/>
            <person name="Chen Q."/>
            <person name="Chen Z."/>
            <person name="Lan J."/>
            <person name="Che J."/>
            <person name="Ge C."/>
            <person name="Shi H."/>
            <person name="Pan Z."/>
            <person name="Liu X."/>
        </authorList>
    </citation>
    <scope>NUCLEOTIDE SEQUENCE [LARGE SCALE GENOMIC DNA]</scope>
    <source>
        <strain evidence="4">DSM 16467</strain>
    </source>
</reference>
<dbReference type="PIRSF" id="PIRSF006661">
    <property type="entry name" value="PP-lp_UCP006661"/>
    <property type="match status" value="1"/>
</dbReference>
<name>A0A0M0KX87_9BACI</name>
<gene>
    <name evidence="3" type="ORF">AMD01_17810</name>
</gene>
<proteinExistence type="predicted"/>